<evidence type="ECO:0000313" key="2">
    <source>
        <dbReference type="EMBL" id="ODH43678.1"/>
    </source>
</evidence>
<gene>
    <name evidence="2" type="ORF">ACO22_01022</name>
</gene>
<name>A0A1D2JMY9_PARBR</name>
<dbReference type="AlphaFoldDB" id="A0A1D2JMY9"/>
<feature type="region of interest" description="Disordered" evidence="1">
    <location>
        <begin position="231"/>
        <end position="260"/>
    </location>
</feature>
<evidence type="ECO:0000256" key="1">
    <source>
        <dbReference type="SAM" id="MobiDB-lite"/>
    </source>
</evidence>
<sequence length="260" mass="29650">MPNEPLRFEMSARTFRCGISISLKQQSLQDIYHRQEFYPFSSLPPSIVRSFYKKDAALYKHSGPCYEEVFEAVWRTWYPRRNLHPAIDNDYYGFFCRTMKPLIKEGRFQTQQLIEFHKALVKALVGHEGSDADVGEKLGDTFRWVFVVVDKEDWEADGALVICLGENVAKLGIDCNNGEPVEGESDWIAYRMPSRPSPLHVKVHPFHSYTSPLPVPVLELLKLMSSGSSNQPILKDLEKEPGRNDGQVSNQGKRSKILGS</sequence>
<dbReference type="Proteomes" id="UP000242814">
    <property type="component" value="Unassembled WGS sequence"/>
</dbReference>
<reference evidence="2 3" key="1">
    <citation type="submission" date="2016-06" db="EMBL/GenBank/DDBJ databases">
        <authorList>
            <person name="Kjaerup R.B."/>
            <person name="Dalgaard T.S."/>
            <person name="Juul-Madsen H.R."/>
        </authorList>
    </citation>
    <scope>NUCLEOTIDE SEQUENCE [LARGE SCALE GENOMIC DNA]</scope>
    <source>
        <strain evidence="2 3">Pb300</strain>
    </source>
</reference>
<accession>A0A1D2JMY9</accession>
<organism evidence="2 3">
    <name type="scientific">Paracoccidioides brasiliensis</name>
    <dbReference type="NCBI Taxonomy" id="121759"/>
    <lineage>
        <taxon>Eukaryota</taxon>
        <taxon>Fungi</taxon>
        <taxon>Dikarya</taxon>
        <taxon>Ascomycota</taxon>
        <taxon>Pezizomycotina</taxon>
        <taxon>Eurotiomycetes</taxon>
        <taxon>Eurotiomycetidae</taxon>
        <taxon>Onygenales</taxon>
        <taxon>Ajellomycetaceae</taxon>
        <taxon>Paracoccidioides</taxon>
    </lineage>
</organism>
<protein>
    <submittedName>
        <fullName evidence="2">Uncharacterized protein</fullName>
    </submittedName>
</protein>
<dbReference type="EMBL" id="LZYO01000022">
    <property type="protein sequence ID" value="ODH43678.1"/>
    <property type="molecule type" value="Genomic_DNA"/>
</dbReference>
<dbReference type="VEuPathDB" id="FungiDB:PADG_02779"/>
<proteinExistence type="predicted"/>
<comment type="caution">
    <text evidence="2">The sequence shown here is derived from an EMBL/GenBank/DDBJ whole genome shotgun (WGS) entry which is preliminary data.</text>
</comment>
<evidence type="ECO:0000313" key="3">
    <source>
        <dbReference type="Proteomes" id="UP000242814"/>
    </source>
</evidence>
<dbReference type="VEuPathDB" id="FungiDB:PABG_00367"/>